<dbReference type="PANTHER" id="PTHR43322:SF5">
    <property type="entry name" value="1-DEOXY-D-XYLULOSE-5-PHOSPHATE SYNTHASE, CHLOROPLASTIC"/>
    <property type="match status" value="1"/>
</dbReference>
<evidence type="ECO:0000256" key="9">
    <source>
        <dbReference type="ARBA" id="ARBA00023229"/>
    </source>
</evidence>
<reference evidence="12 13" key="1">
    <citation type="submission" date="2022-03" db="EMBL/GenBank/DDBJ databases">
        <title>Sinomonas sp. isolated from a soil.</title>
        <authorList>
            <person name="Han J."/>
            <person name="Kim D.-U."/>
        </authorList>
    </citation>
    <scope>NUCLEOTIDE SEQUENCE [LARGE SCALE GENOMIC DNA]</scope>
    <source>
        <strain evidence="12 13">5-5</strain>
    </source>
</reference>
<evidence type="ECO:0000256" key="3">
    <source>
        <dbReference type="ARBA" id="ARBA00011738"/>
    </source>
</evidence>
<keyword evidence="5 10" id="KW-0479">Metal-binding</keyword>
<dbReference type="Pfam" id="PF02779">
    <property type="entry name" value="Transket_pyr"/>
    <property type="match status" value="1"/>
</dbReference>
<feature type="binding site" evidence="10">
    <location>
        <begin position="114"/>
        <end position="116"/>
    </location>
    <ligand>
        <name>thiamine diphosphate</name>
        <dbReference type="ChEBI" id="CHEBI:58937"/>
    </ligand>
</feature>
<dbReference type="NCBIfam" id="TIGR00204">
    <property type="entry name" value="dxs"/>
    <property type="match status" value="1"/>
</dbReference>
<sequence length="623" mass="64644">MSMLDELDGPAALRSCTAAELTQLAGEIRQFLVESVCATGGHLGPNLGIVEVTMALHRVFQSPFTPIIFDTGHQAYVHKILTGRRGGFSKLRTAGGLSGYPNRSESKHDLVENSHASTALSYADGLSKAFELTGSDRTVVAVVGDGALTGGLAWEALNNLGVSRRPVIVVLNDNGRSYSPTAGGLPRHLHRLHDRRGYAAVVAMLGVAGAQGGPAESDVTGSIFTAMGFEYLGPVPGHDLAALERALAQAAARRSPVLVHCLTQKGRGYTPAENDDADRLHSVGVLDVATGRPPQSSQTTRAGAATWTDAFAEAMLEAGARYPELVGISAAMLGPTGLQPFADRFPGRCFDVGIAEQHAITSAAGLAMGGAHPVVALYATFAGRAFDQLLLDVGLHRLPVTLSLDRAGITGPDGPSHHGIWDLAMLGNIPGMRVAAPRDATSLAEELREAVADQRGPTALRFPKSNLGPAIPALGHHDGVDILRTADRASVLVVAVGATAVAALSAAEALAAEGIECTVVDPRWVLPVAEPLVSLAASYPLAVTVEDGVRTGGVGSQIAQALSATGADTTLVNLGLPTAYIPHGSRTELLARYGLDASGIANAIRTLIDRPVLARLHSKSGQR</sequence>
<dbReference type="InterPro" id="IPR009014">
    <property type="entry name" value="Transketo_C/PFOR_II"/>
</dbReference>
<comment type="caution">
    <text evidence="12">The sequence shown here is derived from an EMBL/GenBank/DDBJ whole genome shotgun (WGS) entry which is preliminary data.</text>
</comment>
<dbReference type="CDD" id="cd07033">
    <property type="entry name" value="TPP_PYR_DXS_TK_like"/>
    <property type="match status" value="1"/>
</dbReference>
<comment type="subunit">
    <text evidence="3 10">Homodimer.</text>
</comment>
<dbReference type="PROSITE" id="PS00801">
    <property type="entry name" value="TRANSKETOLASE_1"/>
    <property type="match status" value="1"/>
</dbReference>
<comment type="cofactor">
    <cofactor evidence="10">
        <name>Mg(2+)</name>
        <dbReference type="ChEBI" id="CHEBI:18420"/>
    </cofactor>
    <text evidence="10">Binds 1 Mg(2+) ion per subunit.</text>
</comment>
<feature type="binding site" evidence="10">
    <location>
        <position position="269"/>
    </location>
    <ligand>
        <name>thiamine diphosphate</name>
        <dbReference type="ChEBI" id="CHEBI:58937"/>
    </ligand>
</feature>
<dbReference type="NCBIfam" id="NF003933">
    <property type="entry name" value="PRK05444.2-2"/>
    <property type="match status" value="1"/>
</dbReference>
<organism evidence="12 13">
    <name type="scientific">Sinomonas terrae</name>
    <dbReference type="NCBI Taxonomy" id="2908838"/>
    <lineage>
        <taxon>Bacteria</taxon>
        <taxon>Bacillati</taxon>
        <taxon>Actinomycetota</taxon>
        <taxon>Actinomycetes</taxon>
        <taxon>Micrococcales</taxon>
        <taxon>Micrococcaceae</taxon>
        <taxon>Sinomonas</taxon>
    </lineage>
</organism>
<dbReference type="PROSITE" id="PS00802">
    <property type="entry name" value="TRANSKETOLASE_2"/>
    <property type="match status" value="1"/>
</dbReference>
<dbReference type="InterPro" id="IPR033248">
    <property type="entry name" value="Transketolase_C"/>
</dbReference>
<feature type="binding site" evidence="10">
    <location>
        <position position="174"/>
    </location>
    <ligand>
        <name>Mg(2+)</name>
        <dbReference type="ChEBI" id="CHEBI:18420"/>
    </ligand>
</feature>
<dbReference type="EMBL" id="JAKZBV010000001">
    <property type="protein sequence ID" value="MCH6471641.1"/>
    <property type="molecule type" value="Genomic_DNA"/>
</dbReference>
<evidence type="ECO:0000256" key="5">
    <source>
        <dbReference type="ARBA" id="ARBA00022723"/>
    </source>
</evidence>
<comment type="catalytic activity">
    <reaction evidence="10">
        <text>D-glyceraldehyde 3-phosphate + pyruvate + H(+) = 1-deoxy-D-xylulose 5-phosphate + CO2</text>
        <dbReference type="Rhea" id="RHEA:12605"/>
        <dbReference type="ChEBI" id="CHEBI:15361"/>
        <dbReference type="ChEBI" id="CHEBI:15378"/>
        <dbReference type="ChEBI" id="CHEBI:16526"/>
        <dbReference type="ChEBI" id="CHEBI:57792"/>
        <dbReference type="ChEBI" id="CHEBI:59776"/>
        <dbReference type="EC" id="2.2.1.7"/>
    </reaction>
</comment>
<dbReference type="SMART" id="SM00861">
    <property type="entry name" value="Transket_pyr"/>
    <property type="match status" value="1"/>
</dbReference>
<proteinExistence type="inferred from homology"/>
<evidence type="ECO:0000256" key="2">
    <source>
        <dbReference type="ARBA" id="ARBA00011081"/>
    </source>
</evidence>
<dbReference type="SUPFAM" id="SSF52518">
    <property type="entry name" value="Thiamin diphosphate-binding fold (THDP-binding)"/>
    <property type="match status" value="1"/>
</dbReference>
<feature type="domain" description="Transketolase-like pyrimidine-binding" evidence="11">
    <location>
        <begin position="305"/>
        <end position="470"/>
    </location>
</feature>
<dbReference type="InterPro" id="IPR020826">
    <property type="entry name" value="Transketolase_BS"/>
</dbReference>
<comment type="similarity">
    <text evidence="2 10">Belongs to the transketolase family. DXPS subfamily.</text>
</comment>
<comment type="pathway">
    <text evidence="1 10">Metabolic intermediate biosynthesis; 1-deoxy-D-xylulose 5-phosphate biosynthesis; 1-deoxy-D-xylulose 5-phosphate from D-glyceraldehyde 3-phosphate and pyruvate: step 1/1.</text>
</comment>
<evidence type="ECO:0000256" key="1">
    <source>
        <dbReference type="ARBA" id="ARBA00004980"/>
    </source>
</evidence>
<dbReference type="CDD" id="cd02007">
    <property type="entry name" value="TPP_DXS"/>
    <property type="match status" value="1"/>
</dbReference>
<dbReference type="InterPro" id="IPR029061">
    <property type="entry name" value="THDP-binding"/>
</dbReference>
<dbReference type="EC" id="2.2.1.7" evidence="10"/>
<keyword evidence="7 10" id="KW-0784">Thiamine biosynthesis</keyword>
<feature type="binding site" evidence="10">
    <location>
        <position position="174"/>
    </location>
    <ligand>
        <name>thiamine diphosphate</name>
        <dbReference type="ChEBI" id="CHEBI:58937"/>
    </ligand>
</feature>
<keyword evidence="13" id="KW-1185">Reference proteome</keyword>
<dbReference type="InterPro" id="IPR049557">
    <property type="entry name" value="Transketolase_CS"/>
</dbReference>
<dbReference type="SUPFAM" id="SSF52922">
    <property type="entry name" value="TK C-terminal domain-like"/>
    <property type="match status" value="1"/>
</dbReference>
<protein>
    <recommendedName>
        <fullName evidence="10">1-deoxy-D-xylulose-5-phosphate synthase</fullName>
        <ecNumber evidence="10">2.2.1.7</ecNumber>
    </recommendedName>
    <alternativeName>
        <fullName evidence="10">1-deoxyxylulose-5-phosphate synthase</fullName>
        <shortName evidence="10">DXP synthase</shortName>
        <shortName evidence="10">DXPS</shortName>
    </alternativeName>
</protein>
<evidence type="ECO:0000259" key="11">
    <source>
        <dbReference type="SMART" id="SM00861"/>
    </source>
</evidence>
<keyword evidence="6 10" id="KW-0460">Magnesium</keyword>
<keyword evidence="4 10" id="KW-0808">Transferase</keyword>
<feature type="binding site" evidence="10">
    <location>
        <position position="145"/>
    </location>
    <ligand>
        <name>Mg(2+)</name>
        <dbReference type="ChEBI" id="CHEBI:18420"/>
    </ligand>
</feature>
<dbReference type="GO" id="GO:0008661">
    <property type="term" value="F:1-deoxy-D-xylulose-5-phosphate synthase activity"/>
    <property type="evidence" value="ECO:0007669"/>
    <property type="project" value="UniProtKB-EC"/>
</dbReference>
<evidence type="ECO:0000313" key="13">
    <source>
        <dbReference type="Proteomes" id="UP001202922"/>
    </source>
</evidence>
<feature type="binding site" evidence="10">
    <location>
        <position position="356"/>
    </location>
    <ligand>
        <name>thiamine diphosphate</name>
        <dbReference type="ChEBI" id="CHEBI:58937"/>
    </ligand>
</feature>
<gene>
    <name evidence="10 12" type="primary">dxs</name>
    <name evidence="12" type="ORF">L0M17_16950</name>
</gene>
<name>A0ABS9U4Z1_9MICC</name>
<evidence type="ECO:0000313" key="12">
    <source>
        <dbReference type="EMBL" id="MCH6471641.1"/>
    </source>
</evidence>
<dbReference type="Gene3D" id="3.40.50.920">
    <property type="match status" value="1"/>
</dbReference>
<dbReference type="Pfam" id="PF02780">
    <property type="entry name" value="Transketolase_C"/>
    <property type="match status" value="1"/>
</dbReference>
<evidence type="ECO:0000256" key="6">
    <source>
        <dbReference type="ARBA" id="ARBA00022842"/>
    </source>
</evidence>
<dbReference type="Gene3D" id="3.40.50.970">
    <property type="match status" value="2"/>
</dbReference>
<feature type="binding site" evidence="10">
    <location>
        <position position="73"/>
    </location>
    <ligand>
        <name>thiamine diphosphate</name>
        <dbReference type="ChEBI" id="CHEBI:58937"/>
    </ligand>
</feature>
<dbReference type="Pfam" id="PF13292">
    <property type="entry name" value="DXP_synthase_N"/>
    <property type="match status" value="1"/>
</dbReference>
<evidence type="ECO:0000256" key="8">
    <source>
        <dbReference type="ARBA" id="ARBA00023052"/>
    </source>
</evidence>
<dbReference type="HAMAP" id="MF_00315">
    <property type="entry name" value="DXP_synth"/>
    <property type="match status" value="1"/>
</dbReference>
<evidence type="ECO:0000256" key="10">
    <source>
        <dbReference type="HAMAP-Rule" id="MF_00315"/>
    </source>
</evidence>
<keyword evidence="8 10" id="KW-0786">Thiamine pyrophosphate</keyword>
<comment type="cofactor">
    <cofactor evidence="10">
        <name>thiamine diphosphate</name>
        <dbReference type="ChEBI" id="CHEBI:58937"/>
    </cofactor>
    <text evidence="10">Binds 1 thiamine pyrophosphate per subunit.</text>
</comment>
<evidence type="ECO:0000256" key="7">
    <source>
        <dbReference type="ARBA" id="ARBA00022977"/>
    </source>
</evidence>
<dbReference type="PANTHER" id="PTHR43322">
    <property type="entry name" value="1-D-DEOXYXYLULOSE 5-PHOSPHATE SYNTHASE-RELATED"/>
    <property type="match status" value="1"/>
</dbReference>
<dbReference type="Proteomes" id="UP001202922">
    <property type="component" value="Unassembled WGS sequence"/>
</dbReference>
<accession>A0ABS9U4Z1</accession>
<feature type="binding site" evidence="10">
    <location>
        <begin position="146"/>
        <end position="147"/>
    </location>
    <ligand>
        <name>thiamine diphosphate</name>
        <dbReference type="ChEBI" id="CHEBI:58937"/>
    </ligand>
</feature>
<dbReference type="InterPro" id="IPR005477">
    <property type="entry name" value="Dxylulose-5-P_synthase"/>
</dbReference>
<evidence type="ECO:0000256" key="4">
    <source>
        <dbReference type="ARBA" id="ARBA00022679"/>
    </source>
</evidence>
<comment type="function">
    <text evidence="10">Catalyzes the acyloin condensation reaction between C atoms 2 and 3 of pyruvate and glyceraldehyde 3-phosphate to yield 1-deoxy-D-xylulose-5-phosphate (DXP).</text>
</comment>
<dbReference type="RefSeq" id="WP_241055566.1">
    <property type="nucleotide sequence ID" value="NZ_JAKZBV010000001.1"/>
</dbReference>
<keyword evidence="9 10" id="KW-0414">Isoprene biosynthesis</keyword>
<dbReference type="InterPro" id="IPR005475">
    <property type="entry name" value="Transketolase-like_Pyr-bd"/>
</dbReference>